<comment type="caution">
    <text evidence="11">Lacks conserved residue(s) required for the propagation of feature annotation.</text>
</comment>
<dbReference type="Gene3D" id="1.10.3080.10">
    <property type="entry name" value="Clc chloride channel"/>
    <property type="match status" value="1"/>
</dbReference>
<evidence type="ECO:0000256" key="3">
    <source>
        <dbReference type="ARBA" id="ARBA00022692"/>
    </source>
</evidence>
<keyword evidence="9 11" id="KW-0868">Chloride</keyword>
<dbReference type="AlphaFoldDB" id="G0U9J8"/>
<feature type="transmembrane region" description="Helical" evidence="11">
    <location>
        <begin position="513"/>
        <end position="529"/>
    </location>
</feature>
<evidence type="ECO:0000256" key="8">
    <source>
        <dbReference type="ARBA" id="ARBA00023136"/>
    </source>
</evidence>
<sequence>MPYVSDSTDFPPSNLNSRSEDILSSLRTVTRDRGTSAWFQDIAQERVEVNENQSFGLKAPIFHKLTRLHVSAAEERQRMDNYESIDYSEPQSTIYKTRMLQWKMERRWLKWVVFIIVGITVGLWSVLLFQTLDYLATLKLGTLQRIVNGSYDHGEAWLWNSKTDVGNTPITPTGFSWSATCKGYAFYILWSAPAALLSSLCCLFMPSAAGSGVPEVMAYLNGVMFPRVFNIRNLVVKTLSCALAVTSGLPVGAEGPIIHIGSLIGAGLPTGRSRTLRCSATSLLSTFRNPRDMRSFISAGAACGMTSAFSAPIGGLLFVMEEVATFFSVRLACMVFVSCLACMCVIQIVNSYMSGWEALDRTSMSSGEFLPSAIAMFSVDIVDGNRVPLNVYTFIPTVVGAVILGILAVLYTVSSVRFTRWRSKWLFPVQTLRVLEPCLFSLLFATACYVLPLGFNCIEVPAYVKERRDDMRIELFTAFCEDRENMFNPLATLSLTSPYNGIRLLFSRHTGGLIPWYACLVHLVVYTLGSSYAGGMFISCGTVIPSLFIGALGGRLIGMCFGNDEWADPGVVSLVGAASYFSGISRLSFSLIVIMMELTGDLTYITCLMVAVVISRALADRCCHSLYHSLLEVKAVPFLEAQTSVHKFDKYCAKDIMTSPAVTLKTVETISHLMEVLQSTQHSTFPIVSVSKGTYRGVISRSQLELLLWFIYFRDSERRERQGIGCVSAPALVHRKMSEVENLVPQEFTQQVALRRSTEQKDGVDEGSTRRNSSLESVGGPEGCFRHLGLRQLPVVDRNHHVVGVVSRKNLFLDRLHERLRTAGTAAKGCDTKRHQELMDNSKY</sequence>
<evidence type="ECO:0000256" key="11">
    <source>
        <dbReference type="RuleBase" id="RU361221"/>
    </source>
</evidence>
<evidence type="ECO:0000256" key="2">
    <source>
        <dbReference type="ARBA" id="ARBA00022448"/>
    </source>
</evidence>
<keyword evidence="4" id="KW-0677">Repeat</keyword>
<keyword evidence="5 11" id="KW-1133">Transmembrane helix</keyword>
<feature type="transmembrane region" description="Helical" evidence="11">
    <location>
        <begin position="326"/>
        <end position="350"/>
    </location>
</feature>
<feature type="transmembrane region" description="Helical" evidence="11">
    <location>
        <begin position="602"/>
        <end position="619"/>
    </location>
</feature>
<organism evidence="14">
    <name type="scientific">Trypanosoma vivax (strain Y486)</name>
    <dbReference type="NCBI Taxonomy" id="1055687"/>
    <lineage>
        <taxon>Eukaryota</taxon>
        <taxon>Discoba</taxon>
        <taxon>Euglenozoa</taxon>
        <taxon>Kinetoplastea</taxon>
        <taxon>Metakinetoplastina</taxon>
        <taxon>Trypanosomatida</taxon>
        <taxon>Trypanosomatidae</taxon>
        <taxon>Trypanosoma</taxon>
        <taxon>Duttonella</taxon>
    </lineage>
</organism>
<dbReference type="PRINTS" id="PR00762">
    <property type="entry name" value="CLCHANNEL"/>
</dbReference>
<evidence type="ECO:0000259" key="13">
    <source>
        <dbReference type="PROSITE" id="PS51371"/>
    </source>
</evidence>
<evidence type="ECO:0000256" key="5">
    <source>
        <dbReference type="ARBA" id="ARBA00022989"/>
    </source>
</evidence>
<dbReference type="GO" id="GO:0005254">
    <property type="term" value="F:chloride channel activity"/>
    <property type="evidence" value="ECO:0007669"/>
    <property type="project" value="UniProtKB-UniRule"/>
</dbReference>
<dbReference type="PANTHER" id="PTHR11689:SF159">
    <property type="entry name" value="CHLORIDE CHANNEL PROTEIN"/>
    <property type="match status" value="1"/>
</dbReference>
<dbReference type="VEuPathDB" id="TriTrypDB:TvY486_1117680"/>
<keyword evidence="8 11" id="KW-0472">Membrane</keyword>
<gene>
    <name evidence="14" type="ORF">TVY486_1117680</name>
</gene>
<dbReference type="PANTHER" id="PTHR11689">
    <property type="entry name" value="CHLORIDE CHANNEL PROTEIN CLC FAMILY MEMBER"/>
    <property type="match status" value="1"/>
</dbReference>
<dbReference type="PROSITE" id="PS51371">
    <property type="entry name" value="CBS"/>
    <property type="match status" value="1"/>
</dbReference>
<protein>
    <recommendedName>
        <fullName evidence="11">Chloride channel protein</fullName>
    </recommendedName>
</protein>
<feature type="transmembrane region" description="Helical" evidence="11">
    <location>
        <begin position="434"/>
        <end position="455"/>
    </location>
</feature>
<reference evidence="14" key="1">
    <citation type="journal article" date="2012" name="Proc. Natl. Acad. Sci. U.S.A.">
        <title>Antigenic diversity is generated by distinct evolutionary mechanisms in African trypanosome species.</title>
        <authorList>
            <person name="Jackson A.P."/>
            <person name="Berry A."/>
            <person name="Aslett M."/>
            <person name="Allison H.C."/>
            <person name="Burton P."/>
            <person name="Vavrova-Anderson J."/>
            <person name="Brown R."/>
            <person name="Browne H."/>
            <person name="Corton N."/>
            <person name="Hauser H."/>
            <person name="Gamble J."/>
            <person name="Gilderthorp R."/>
            <person name="Marcello L."/>
            <person name="McQuillan J."/>
            <person name="Otto T.D."/>
            <person name="Quail M.A."/>
            <person name="Sanders M.J."/>
            <person name="van Tonder A."/>
            <person name="Ginger M.L."/>
            <person name="Field M.C."/>
            <person name="Barry J.D."/>
            <person name="Hertz-Fowler C."/>
            <person name="Berriman M."/>
        </authorList>
    </citation>
    <scope>NUCLEOTIDE SEQUENCE</scope>
    <source>
        <strain evidence="14">Y486</strain>
    </source>
</reference>
<feature type="compositionally biased region" description="Basic and acidic residues" evidence="12">
    <location>
        <begin position="756"/>
        <end position="769"/>
    </location>
</feature>
<dbReference type="InterPro" id="IPR000644">
    <property type="entry name" value="CBS_dom"/>
</dbReference>
<dbReference type="EMBL" id="HE573027">
    <property type="protein sequence ID" value="CCC54284.1"/>
    <property type="molecule type" value="Genomic_DNA"/>
</dbReference>
<dbReference type="InterPro" id="IPR051280">
    <property type="entry name" value="Cl-channel/antiporter"/>
</dbReference>
<comment type="subcellular location">
    <subcellularLocation>
        <location evidence="1 11">Membrane</location>
        <topology evidence="1 11">Multi-pass membrane protein</topology>
    </subcellularLocation>
</comment>
<evidence type="ECO:0000256" key="7">
    <source>
        <dbReference type="ARBA" id="ARBA00023122"/>
    </source>
</evidence>
<evidence type="ECO:0000256" key="1">
    <source>
        <dbReference type="ARBA" id="ARBA00004141"/>
    </source>
</evidence>
<evidence type="ECO:0000313" key="14">
    <source>
        <dbReference type="EMBL" id="CCC54284.1"/>
    </source>
</evidence>
<accession>G0U9J8</accession>
<evidence type="ECO:0000256" key="12">
    <source>
        <dbReference type="SAM" id="MobiDB-lite"/>
    </source>
</evidence>
<dbReference type="SUPFAM" id="SSF81340">
    <property type="entry name" value="Clc chloride channel"/>
    <property type="match status" value="1"/>
</dbReference>
<keyword evidence="2 11" id="KW-0813">Transport</keyword>
<comment type="similarity">
    <text evidence="11">Belongs to the chloride channel (TC 2.A.49) family.</text>
</comment>
<feature type="transmembrane region" description="Helical" evidence="11">
    <location>
        <begin position="296"/>
        <end position="320"/>
    </location>
</feature>
<feature type="transmembrane region" description="Helical" evidence="11">
    <location>
        <begin position="536"/>
        <end position="557"/>
    </location>
</feature>
<dbReference type="Pfam" id="PF00571">
    <property type="entry name" value="CBS"/>
    <property type="match status" value="2"/>
</dbReference>
<dbReference type="InterPro" id="IPR046342">
    <property type="entry name" value="CBS_dom_sf"/>
</dbReference>
<evidence type="ECO:0000256" key="6">
    <source>
        <dbReference type="ARBA" id="ARBA00023065"/>
    </source>
</evidence>
<dbReference type="InterPro" id="IPR014743">
    <property type="entry name" value="Cl-channel_core"/>
</dbReference>
<keyword evidence="6 11" id="KW-0406">Ion transport</keyword>
<dbReference type="GO" id="GO:0016020">
    <property type="term" value="C:membrane"/>
    <property type="evidence" value="ECO:0007669"/>
    <property type="project" value="UniProtKB-SubCell"/>
</dbReference>
<evidence type="ECO:0000256" key="4">
    <source>
        <dbReference type="ARBA" id="ARBA00022737"/>
    </source>
</evidence>
<evidence type="ECO:0000256" key="10">
    <source>
        <dbReference type="PROSITE-ProRule" id="PRU00703"/>
    </source>
</evidence>
<keyword evidence="7 10" id="KW-0129">CBS domain</keyword>
<proteinExistence type="inferred from homology"/>
<dbReference type="SUPFAM" id="SSF54631">
    <property type="entry name" value="CBS-domain pair"/>
    <property type="match status" value="1"/>
</dbReference>
<feature type="domain" description="CBS" evidence="13">
    <location>
        <begin position="657"/>
        <end position="716"/>
    </location>
</feature>
<dbReference type="Gene3D" id="3.10.580.10">
    <property type="entry name" value="CBS-domain"/>
    <property type="match status" value="1"/>
</dbReference>
<feature type="region of interest" description="Disordered" evidence="12">
    <location>
        <begin position="755"/>
        <end position="779"/>
    </location>
</feature>
<dbReference type="Pfam" id="PF00654">
    <property type="entry name" value="Voltage_CLC"/>
    <property type="match status" value="1"/>
</dbReference>
<feature type="transmembrane region" description="Helical" evidence="11">
    <location>
        <begin position="391"/>
        <end position="413"/>
    </location>
</feature>
<keyword evidence="3 11" id="KW-0812">Transmembrane</keyword>
<feature type="transmembrane region" description="Helical" evidence="11">
    <location>
        <begin position="108"/>
        <end position="129"/>
    </location>
</feature>
<name>G0U9J8_TRYVY</name>
<evidence type="ECO:0000256" key="9">
    <source>
        <dbReference type="ARBA" id="ARBA00023214"/>
    </source>
</evidence>
<dbReference type="InterPro" id="IPR001807">
    <property type="entry name" value="ClC"/>
</dbReference>
<dbReference type="CDD" id="cd01036">
    <property type="entry name" value="ClC_euk"/>
    <property type="match status" value="1"/>
</dbReference>